<dbReference type="SUPFAM" id="SSF47240">
    <property type="entry name" value="Ferritin-like"/>
    <property type="match status" value="1"/>
</dbReference>
<proteinExistence type="predicted"/>
<evidence type="ECO:0000313" key="2">
    <source>
        <dbReference type="EMBL" id="RZU11988.1"/>
    </source>
</evidence>
<evidence type="ECO:0000259" key="1">
    <source>
        <dbReference type="Pfam" id="PF14530"/>
    </source>
</evidence>
<dbReference type="InterPro" id="IPR012347">
    <property type="entry name" value="Ferritin-like"/>
</dbReference>
<protein>
    <submittedName>
        <fullName evidence="2">Uncharacterized protein DUF4439</fullName>
    </submittedName>
</protein>
<dbReference type="RefSeq" id="WP_130446629.1">
    <property type="nucleotide sequence ID" value="NZ_SHKR01000014.1"/>
</dbReference>
<feature type="domain" description="DUF4439" evidence="1">
    <location>
        <begin position="6"/>
        <end position="136"/>
    </location>
</feature>
<dbReference type="OrthoDB" id="5195580at2"/>
<gene>
    <name evidence="2" type="ORF">EV645_5249</name>
</gene>
<dbReference type="AlphaFoldDB" id="A0A4Q7WQ21"/>
<organism evidence="2 3">
    <name type="scientific">Kribbella rubisoli</name>
    <dbReference type="NCBI Taxonomy" id="3075929"/>
    <lineage>
        <taxon>Bacteria</taxon>
        <taxon>Bacillati</taxon>
        <taxon>Actinomycetota</taxon>
        <taxon>Actinomycetes</taxon>
        <taxon>Propionibacteriales</taxon>
        <taxon>Kribbellaceae</taxon>
        <taxon>Kribbella</taxon>
    </lineage>
</organism>
<dbReference type="Proteomes" id="UP000292027">
    <property type="component" value="Unassembled WGS sequence"/>
</dbReference>
<dbReference type="EMBL" id="SHKR01000014">
    <property type="protein sequence ID" value="RZU11988.1"/>
    <property type="molecule type" value="Genomic_DNA"/>
</dbReference>
<keyword evidence="3" id="KW-1185">Reference proteome</keyword>
<comment type="caution">
    <text evidence="2">The sequence shown here is derived from an EMBL/GenBank/DDBJ whole genome shotgun (WGS) entry which is preliminary data.</text>
</comment>
<evidence type="ECO:0000313" key="3">
    <source>
        <dbReference type="Proteomes" id="UP000292027"/>
    </source>
</evidence>
<reference evidence="2 3" key="1">
    <citation type="journal article" date="2015" name="Stand. Genomic Sci.">
        <title>Genomic Encyclopedia of Bacterial and Archaeal Type Strains, Phase III: the genomes of soil and plant-associated and newly described type strains.</title>
        <authorList>
            <person name="Whitman W.B."/>
            <person name="Woyke T."/>
            <person name="Klenk H.P."/>
            <person name="Zhou Y."/>
            <person name="Lilburn T.G."/>
            <person name="Beck B.J."/>
            <person name="De Vos P."/>
            <person name="Vandamme P."/>
            <person name="Eisen J.A."/>
            <person name="Garrity G."/>
            <person name="Hugenholtz P."/>
            <person name="Kyrpides N.C."/>
        </authorList>
    </citation>
    <scope>NUCLEOTIDE SEQUENCE [LARGE SCALE GENOMIC DNA]</scope>
    <source>
        <strain evidence="2 3">VKM Ac-2540</strain>
    </source>
</reference>
<dbReference type="Pfam" id="PF14530">
    <property type="entry name" value="DUF4439"/>
    <property type="match status" value="1"/>
</dbReference>
<dbReference type="InterPro" id="IPR029447">
    <property type="entry name" value="DUF4439"/>
</dbReference>
<dbReference type="CDD" id="cd00657">
    <property type="entry name" value="Ferritin_like"/>
    <property type="match status" value="1"/>
</dbReference>
<dbReference type="InterPro" id="IPR009078">
    <property type="entry name" value="Ferritin-like_SF"/>
</dbReference>
<accession>A0A4Q7WQ21</accession>
<name>A0A4Q7WQ21_9ACTN</name>
<sequence>MNQVEALQAALAGEHAALYGVGVAGGKLNGARFQEATDTFARHRDNRDHLSALLVAAGETPTAAEPAYDLPQAVTNAATATALVLFIERRIAAVYGDLVEAAEQPAVRAWAIEALLGTATSQLTWGGAPLAFPGAAA</sequence>
<dbReference type="Gene3D" id="1.20.1260.10">
    <property type="match status" value="1"/>
</dbReference>